<reference evidence="10" key="1">
    <citation type="journal article" date="2020" name="Microb. Genom.">
        <title>Genetic diversity of clinical and environmental Mucorales isolates obtained from an investigation of mucormycosis cases among solid organ transplant recipients.</title>
        <authorList>
            <person name="Nguyen M.H."/>
            <person name="Kaul D."/>
            <person name="Muto C."/>
            <person name="Cheng S.J."/>
            <person name="Richter R.A."/>
            <person name="Bruno V.M."/>
            <person name="Liu G."/>
            <person name="Beyhan S."/>
            <person name="Sundermann A.J."/>
            <person name="Mounaud S."/>
            <person name="Pasculle A.W."/>
            <person name="Nierman W.C."/>
            <person name="Driscoll E."/>
            <person name="Cumbie R."/>
            <person name="Clancy C.J."/>
            <person name="Dupont C.L."/>
        </authorList>
    </citation>
    <scope>NUCLEOTIDE SEQUENCE</scope>
    <source>
        <strain evidence="10">GL11</strain>
    </source>
</reference>
<keyword evidence="5" id="KW-0443">Lipid metabolism</keyword>
<evidence type="ECO:0000256" key="7">
    <source>
        <dbReference type="SAM" id="MobiDB-lite"/>
    </source>
</evidence>
<feature type="domain" description="Gamma-glutamylcyclotransferase AIG2-like" evidence="9">
    <location>
        <begin position="19"/>
        <end position="108"/>
    </location>
</feature>
<dbReference type="EMBL" id="JAANQT010000778">
    <property type="protein sequence ID" value="KAG1308447.1"/>
    <property type="molecule type" value="Genomic_DNA"/>
</dbReference>
<dbReference type="InterPro" id="IPR013024">
    <property type="entry name" value="GGCT-like"/>
</dbReference>
<dbReference type="PANTHER" id="PTHR21212">
    <property type="entry name" value="BERNARDINELLI-SEIP CONGENITAL LIPODYSTROPHY 2 HOMOLOG BSCL2 PROTEIN"/>
    <property type="match status" value="1"/>
</dbReference>
<evidence type="ECO:0000313" key="10">
    <source>
        <dbReference type="EMBL" id="KAG1308447.1"/>
    </source>
</evidence>
<dbReference type="Pfam" id="PF06094">
    <property type="entry name" value="GGACT"/>
    <property type="match status" value="1"/>
</dbReference>
<dbReference type="Proteomes" id="UP000716291">
    <property type="component" value="Unassembled WGS sequence"/>
</dbReference>
<gene>
    <name evidence="10" type="ORF">G6F64_006033</name>
</gene>
<comment type="caution">
    <text evidence="10">The sequence shown here is derived from an EMBL/GenBank/DDBJ whole genome shotgun (WGS) entry which is preliminary data.</text>
</comment>
<dbReference type="Gene3D" id="3.10.490.10">
    <property type="entry name" value="Gamma-glutamyl cyclotransferase-like"/>
    <property type="match status" value="1"/>
</dbReference>
<keyword evidence="4 8" id="KW-1133">Transmembrane helix</keyword>
<evidence type="ECO:0000259" key="9">
    <source>
        <dbReference type="Pfam" id="PF06094"/>
    </source>
</evidence>
<dbReference type="InterPro" id="IPR009617">
    <property type="entry name" value="Seipin"/>
</dbReference>
<feature type="transmembrane region" description="Helical" evidence="8">
    <location>
        <begin position="219"/>
        <end position="239"/>
    </location>
</feature>
<protein>
    <recommendedName>
        <fullName evidence="9">Gamma-glutamylcyclotransferase AIG2-like domain-containing protein</fullName>
    </recommendedName>
</protein>
<keyword evidence="11" id="KW-1185">Reference proteome</keyword>
<keyword evidence="2 8" id="KW-0812">Transmembrane</keyword>
<evidence type="ECO:0000256" key="8">
    <source>
        <dbReference type="SAM" id="Phobius"/>
    </source>
</evidence>
<evidence type="ECO:0000256" key="6">
    <source>
        <dbReference type="ARBA" id="ARBA00023136"/>
    </source>
</evidence>
<dbReference type="InterPro" id="IPR036568">
    <property type="entry name" value="GGCT-like_sf"/>
</dbReference>
<dbReference type="PANTHER" id="PTHR21212:SF0">
    <property type="entry name" value="SEIPIN"/>
    <property type="match status" value="1"/>
</dbReference>
<comment type="subcellular location">
    <subcellularLocation>
        <location evidence="1">Endoplasmic reticulum membrane</location>
        <topology evidence="1">Multi-pass membrane protein</topology>
    </subcellularLocation>
</comment>
<dbReference type="GO" id="GO:0006629">
    <property type="term" value="P:lipid metabolic process"/>
    <property type="evidence" value="ECO:0007669"/>
    <property type="project" value="UniProtKB-KW"/>
</dbReference>
<dbReference type="InterPro" id="IPR009288">
    <property type="entry name" value="AIG2-like_dom"/>
</dbReference>
<name>A0A9P6X9G3_RHIOR</name>
<keyword evidence="6 8" id="KW-0472">Membrane</keyword>
<dbReference type="CDD" id="cd06661">
    <property type="entry name" value="GGCT_like"/>
    <property type="match status" value="1"/>
</dbReference>
<dbReference type="GO" id="GO:0140042">
    <property type="term" value="P:lipid droplet formation"/>
    <property type="evidence" value="ECO:0007669"/>
    <property type="project" value="UniProtKB-ARBA"/>
</dbReference>
<organism evidence="10 11">
    <name type="scientific">Rhizopus oryzae</name>
    <name type="common">Mucormycosis agent</name>
    <name type="synonym">Rhizopus arrhizus var. delemar</name>
    <dbReference type="NCBI Taxonomy" id="64495"/>
    <lineage>
        <taxon>Eukaryota</taxon>
        <taxon>Fungi</taxon>
        <taxon>Fungi incertae sedis</taxon>
        <taxon>Mucoromycota</taxon>
        <taxon>Mucoromycotina</taxon>
        <taxon>Mucoromycetes</taxon>
        <taxon>Mucorales</taxon>
        <taxon>Mucorineae</taxon>
        <taxon>Rhizopodaceae</taxon>
        <taxon>Rhizopus</taxon>
    </lineage>
</organism>
<feature type="compositionally biased region" description="Polar residues" evidence="7">
    <location>
        <begin position="456"/>
        <end position="465"/>
    </location>
</feature>
<feature type="transmembrane region" description="Helical" evidence="8">
    <location>
        <begin position="410"/>
        <end position="432"/>
    </location>
</feature>
<evidence type="ECO:0000313" key="11">
    <source>
        <dbReference type="Proteomes" id="UP000716291"/>
    </source>
</evidence>
<evidence type="ECO:0000256" key="4">
    <source>
        <dbReference type="ARBA" id="ARBA00022989"/>
    </source>
</evidence>
<dbReference type="GO" id="GO:0005789">
    <property type="term" value="C:endoplasmic reticulum membrane"/>
    <property type="evidence" value="ECO:0007669"/>
    <property type="project" value="UniProtKB-SubCell"/>
</dbReference>
<dbReference type="Pfam" id="PF06775">
    <property type="entry name" value="Seipin"/>
    <property type="match status" value="1"/>
</dbReference>
<dbReference type="OrthoDB" id="3990054at2759"/>
<evidence type="ECO:0000256" key="3">
    <source>
        <dbReference type="ARBA" id="ARBA00022824"/>
    </source>
</evidence>
<evidence type="ECO:0000256" key="5">
    <source>
        <dbReference type="ARBA" id="ARBA00023098"/>
    </source>
</evidence>
<evidence type="ECO:0000256" key="1">
    <source>
        <dbReference type="ARBA" id="ARBA00004477"/>
    </source>
</evidence>
<dbReference type="SUPFAM" id="SSF110857">
    <property type="entry name" value="Gamma-glutamyl cyclotransferase-like"/>
    <property type="match status" value="1"/>
</dbReference>
<dbReference type="AlphaFoldDB" id="A0A9P6X9G3"/>
<accession>A0A9P6X9G3</accession>
<proteinExistence type="predicted"/>
<dbReference type="CDD" id="cd23995">
    <property type="entry name" value="Seipin_BSCL2_like"/>
    <property type="match status" value="1"/>
</dbReference>
<evidence type="ECO:0000256" key="2">
    <source>
        <dbReference type="ARBA" id="ARBA00022692"/>
    </source>
</evidence>
<feature type="region of interest" description="Disordered" evidence="7">
    <location>
        <begin position="454"/>
        <end position="475"/>
    </location>
</feature>
<keyword evidence="3" id="KW-0256">Endoplasmic reticulum</keyword>
<sequence length="475" mass="54363">MSDIVLSRVICGPNATEEEKLLKQASIQTRPASLKQHKRSCIKNEDYPAMVYTGQPDDTVKGMLCEGLNENDIKALDAFEGDDYLRSPVKVVVDDGLIIDTDAYIYVGDNTLLTFTEWSLTEFVSTGKEGQCTSNSKVYSDTDSDQGTHSSDFHVVPSTAEYEQEEDINEKLVIPEDNIKQIEWHPAFVLTGQVISKLFSPIFKILFAPQAQRTFVKSFVVIVLVAWVLLTSFTAYVTFYQRYIPKNAHVEPIYFQYEKDIQPQGYVQFIQSNKHVPLRSDQAYDVSVQLYVPTSDINFNLGNFMIQVELLSQNGSVLAKSSRPTILRYQSNTQRIIHVFSKAIPLLFGWTEESQYINVNLIEGFIEKKNKPMTHARVTLSTHQLQLYEAHLSVVADFRGLRYYMYHKRITTAFVFMILFTVIELICASIAWRSFGKNLWDKLHDVFNAEEEQEHVSVNTSPSTHTNEDEYLTEE</sequence>